<dbReference type="Proteomes" id="UP001163223">
    <property type="component" value="Chromosome"/>
</dbReference>
<evidence type="ECO:0000313" key="2">
    <source>
        <dbReference type="Proteomes" id="UP001163223"/>
    </source>
</evidence>
<dbReference type="EMBL" id="CP113520">
    <property type="protein sequence ID" value="WAJ27546.1"/>
    <property type="molecule type" value="Genomic_DNA"/>
</dbReference>
<proteinExistence type="predicted"/>
<gene>
    <name evidence="1" type="ORF">OXU80_22295</name>
</gene>
<accession>A0ACD4NL75</accession>
<reference evidence="1" key="1">
    <citation type="submission" date="2022-11" db="EMBL/GenBank/DDBJ databases">
        <title>beta-Carotene-producing bacterium, Jeongeuplla avenae sp. nov., alleviates the salt stress of Arabidopsis seedlings.</title>
        <authorList>
            <person name="Jiang L."/>
            <person name="Lee J."/>
        </authorList>
    </citation>
    <scope>NUCLEOTIDE SEQUENCE</scope>
    <source>
        <strain evidence="1">DY_R2A_6</strain>
    </source>
</reference>
<name>A0ACD4NL75_9HYPH</name>
<sequence>MKIENFSRQVQVFLADLKSPEARSARLAQVARDGIADIRATNKAVTGSDTPPRVAVDGRVGAPLASVRPDGVIVAEFSLMREVLEWIGEELVKASPVLSGKYARSHVMIADNVEYEDPLEAPLTASKFLFVNRQAYSMKIEPRSYTVSRRDRSGPIGTRRRWTKTTRTGDGQSPQAPDGVYSAVSAVAATRFGNIAKVEFLRTYYDDDTGYSHPAIRVRPF</sequence>
<keyword evidence="2" id="KW-1185">Reference proteome</keyword>
<organism evidence="1 2">
    <name type="scientific">Antarcticirhabdus aurantiaca</name>
    <dbReference type="NCBI Taxonomy" id="2606717"/>
    <lineage>
        <taxon>Bacteria</taxon>
        <taxon>Pseudomonadati</taxon>
        <taxon>Pseudomonadota</taxon>
        <taxon>Alphaproteobacteria</taxon>
        <taxon>Hyphomicrobiales</taxon>
        <taxon>Aurantimonadaceae</taxon>
        <taxon>Antarcticirhabdus</taxon>
    </lineage>
</organism>
<protein>
    <submittedName>
        <fullName evidence="1">Uncharacterized protein</fullName>
    </submittedName>
</protein>
<evidence type="ECO:0000313" key="1">
    <source>
        <dbReference type="EMBL" id="WAJ27546.1"/>
    </source>
</evidence>